<evidence type="ECO:0000313" key="2">
    <source>
        <dbReference type="EMBL" id="GGA71966.1"/>
    </source>
</evidence>
<dbReference type="AlphaFoldDB" id="A0A916RXR0"/>
<accession>A0A916RXR0</accession>
<feature type="transmembrane region" description="Helical" evidence="1">
    <location>
        <begin position="6"/>
        <end position="26"/>
    </location>
</feature>
<feature type="transmembrane region" description="Helical" evidence="1">
    <location>
        <begin position="135"/>
        <end position="153"/>
    </location>
</feature>
<reference evidence="2" key="2">
    <citation type="submission" date="2020-09" db="EMBL/GenBank/DDBJ databases">
        <authorList>
            <person name="Sun Q."/>
            <person name="Zhou Y."/>
        </authorList>
    </citation>
    <scope>NUCLEOTIDE SEQUENCE</scope>
    <source>
        <strain evidence="2">CGMCC 1.12408</strain>
    </source>
</reference>
<feature type="transmembrane region" description="Helical" evidence="1">
    <location>
        <begin position="79"/>
        <end position="95"/>
    </location>
</feature>
<feature type="transmembrane region" description="Helical" evidence="1">
    <location>
        <begin position="46"/>
        <end position="67"/>
    </location>
</feature>
<dbReference type="EMBL" id="BMEY01000006">
    <property type="protein sequence ID" value="GGA71966.1"/>
    <property type="molecule type" value="Genomic_DNA"/>
</dbReference>
<gene>
    <name evidence="2" type="ORF">GCM10008025_14740</name>
</gene>
<evidence type="ECO:0000256" key="1">
    <source>
        <dbReference type="SAM" id="Phobius"/>
    </source>
</evidence>
<dbReference type="Proteomes" id="UP000613512">
    <property type="component" value="Unassembled WGS sequence"/>
</dbReference>
<protein>
    <submittedName>
        <fullName evidence="2">Uncharacterized protein</fullName>
    </submittedName>
</protein>
<keyword evidence="1" id="KW-1133">Transmembrane helix</keyword>
<name>A0A916RXR0_9BACI</name>
<proteinExistence type="predicted"/>
<feature type="transmembrane region" description="Helical" evidence="1">
    <location>
        <begin position="160"/>
        <end position="179"/>
    </location>
</feature>
<dbReference type="RefSeq" id="WP_188384026.1">
    <property type="nucleotide sequence ID" value="NZ_BMEY01000006.1"/>
</dbReference>
<feature type="transmembrane region" description="Helical" evidence="1">
    <location>
        <begin position="185"/>
        <end position="208"/>
    </location>
</feature>
<keyword evidence="1" id="KW-0472">Membrane</keyword>
<reference evidence="2" key="1">
    <citation type="journal article" date="2014" name="Int. J. Syst. Evol. Microbiol.">
        <title>Complete genome sequence of Corynebacterium casei LMG S-19264T (=DSM 44701T), isolated from a smear-ripened cheese.</title>
        <authorList>
            <consortium name="US DOE Joint Genome Institute (JGI-PGF)"/>
            <person name="Walter F."/>
            <person name="Albersmeier A."/>
            <person name="Kalinowski J."/>
            <person name="Ruckert C."/>
        </authorList>
    </citation>
    <scope>NUCLEOTIDE SEQUENCE</scope>
    <source>
        <strain evidence="2">CGMCC 1.12408</strain>
    </source>
</reference>
<sequence length="215" mass="24646">MAITSKLTAIGIIALSLTIGFLSFYLLRDLPKEEKKKHLEELTSQLINFVLFIWLGKIILNISIFISDPLSVLAYPSDSKAFYLATVLLSFLLVYKTKRKNLEVLPILESFVHVFLISSFVYEFIQLVIEENRYALGYLVLLALLIGLFFFLTERFTVPILLIIITSIWSVGMLVLLYVQPFVTVFGYMMTPWFVMLFSITSVGSLTYKIRGRDT</sequence>
<keyword evidence="3" id="KW-1185">Reference proteome</keyword>
<organism evidence="2 3">
    <name type="scientific">Ornithinibacillus halotolerans</name>
    <dbReference type="NCBI Taxonomy" id="1274357"/>
    <lineage>
        <taxon>Bacteria</taxon>
        <taxon>Bacillati</taxon>
        <taxon>Bacillota</taxon>
        <taxon>Bacilli</taxon>
        <taxon>Bacillales</taxon>
        <taxon>Bacillaceae</taxon>
        <taxon>Ornithinibacillus</taxon>
    </lineage>
</organism>
<evidence type="ECO:0000313" key="3">
    <source>
        <dbReference type="Proteomes" id="UP000613512"/>
    </source>
</evidence>
<feature type="transmembrane region" description="Helical" evidence="1">
    <location>
        <begin position="107"/>
        <end position="129"/>
    </location>
</feature>
<comment type="caution">
    <text evidence="2">The sequence shown here is derived from an EMBL/GenBank/DDBJ whole genome shotgun (WGS) entry which is preliminary data.</text>
</comment>
<keyword evidence="1" id="KW-0812">Transmembrane</keyword>